<evidence type="ECO:0008006" key="4">
    <source>
        <dbReference type="Google" id="ProtNLM"/>
    </source>
</evidence>
<gene>
    <name evidence="2" type="ORF">ABID24_001239</name>
</gene>
<name>A0ABV2M1Q0_9FIRM</name>
<accession>A0ABV2M1Q0</accession>
<dbReference type="PROSITE" id="PS51257">
    <property type="entry name" value="PROKAR_LIPOPROTEIN"/>
    <property type="match status" value="1"/>
</dbReference>
<feature type="signal peptide" evidence="1">
    <location>
        <begin position="1"/>
        <end position="23"/>
    </location>
</feature>
<evidence type="ECO:0000256" key="1">
    <source>
        <dbReference type="SAM" id="SignalP"/>
    </source>
</evidence>
<protein>
    <recommendedName>
        <fullName evidence="4">DUF3298 domain-containing protein</fullName>
    </recommendedName>
</protein>
<keyword evidence="1" id="KW-0732">Signal</keyword>
<dbReference type="InterPro" id="IPR046098">
    <property type="entry name" value="DUF6034"/>
</dbReference>
<feature type="chain" id="PRO_5046436106" description="DUF3298 domain-containing protein" evidence="1">
    <location>
        <begin position="24"/>
        <end position="525"/>
    </location>
</feature>
<comment type="caution">
    <text evidence="2">The sequence shown here is derived from an EMBL/GenBank/DDBJ whole genome shotgun (WGS) entry which is preliminary data.</text>
</comment>
<evidence type="ECO:0000313" key="2">
    <source>
        <dbReference type="EMBL" id="MET3750004.1"/>
    </source>
</evidence>
<evidence type="ECO:0000313" key="3">
    <source>
        <dbReference type="Proteomes" id="UP001549106"/>
    </source>
</evidence>
<dbReference type="Proteomes" id="UP001549106">
    <property type="component" value="Unassembled WGS sequence"/>
</dbReference>
<sequence length="525" mass="59026">MKRKTPALILGMMISTVLLTGCAETPEDSLVKMKGKEAVEKNYEEAAEIPEGQAGAEGTENTDKTTIRDIVGAPETYQSTVTDETGKLTIDTNAVVEIPEAEKASAIAVSQHPFNQEEIDRITDTFFKNAKIYTSSSYFTRTKQQVLKELTTWKGYLAEGNMDPNGWGKDENGNYNLDIYQVIENLEQEYENAPEEKVLEEVKPQFGLEADDGMGGTYIMEDNFIGVAVTEDGTPFRYILNPSGSTPMSVKIENNKKYEHSEQADALFFWNSYDSFSADNDIHLAEPLPAEEEMETEIGISFEEAKALTDEKVAALQIPGMELADWEYGLCTYQTNSPENQDIHISDTGYIMHYTRKVDGIPITYSSEYGGALGDMDSEMETWSYERLDFCVTEDGIDQVEFINQYDIGQVKTERVNLKSFDEIMDIYEKMMLIQNADTLNSEDGRVYHIERITFGYSRIYEPATDSKSGVLVPVWDFFGSFEGFYTEEQQAQGAPETFGNYDTNMSYLTINAIDGSVIDRGLGY</sequence>
<keyword evidence="3" id="KW-1185">Reference proteome</keyword>
<dbReference type="EMBL" id="JBEPMJ010000007">
    <property type="protein sequence ID" value="MET3750004.1"/>
    <property type="molecule type" value="Genomic_DNA"/>
</dbReference>
<proteinExistence type="predicted"/>
<reference evidence="2 3" key="1">
    <citation type="submission" date="2024-06" db="EMBL/GenBank/DDBJ databases">
        <title>Genomic Encyclopedia of Type Strains, Phase IV (KMG-IV): sequencing the most valuable type-strain genomes for metagenomic binning, comparative biology and taxonomic classification.</title>
        <authorList>
            <person name="Goeker M."/>
        </authorList>
    </citation>
    <scope>NUCLEOTIDE SEQUENCE [LARGE SCALE GENOMIC DNA]</scope>
    <source>
        <strain evidence="2 3">DSM 29492</strain>
    </source>
</reference>
<organism evidence="2 3">
    <name type="scientific">Blautia caecimuris</name>
    <dbReference type="NCBI Taxonomy" id="1796615"/>
    <lineage>
        <taxon>Bacteria</taxon>
        <taxon>Bacillati</taxon>
        <taxon>Bacillota</taxon>
        <taxon>Clostridia</taxon>
        <taxon>Lachnospirales</taxon>
        <taxon>Lachnospiraceae</taxon>
        <taxon>Blautia</taxon>
    </lineage>
</organism>
<dbReference type="RefSeq" id="WP_257464385.1">
    <property type="nucleotide sequence ID" value="NZ_BAABXP010000008.1"/>
</dbReference>
<dbReference type="Pfam" id="PF19499">
    <property type="entry name" value="DUF6034"/>
    <property type="match status" value="1"/>
</dbReference>